<protein>
    <submittedName>
        <fullName evidence="1">Uncharacterized protein</fullName>
    </submittedName>
</protein>
<gene>
    <name evidence="1" type="ORF">MM415A04315_0015</name>
</gene>
<name>A0A6M3JIM0_9ZZZZ</name>
<dbReference type="AlphaFoldDB" id="A0A6M3JIM0"/>
<proteinExistence type="predicted"/>
<sequence>MDKSRKPILINKNTVAFIQLFTKTDDLDDIIFGCWEDYDREQVNKDAAKEFISQLKGRWSVNFLKALAKECELAIKEFGLK</sequence>
<dbReference type="EMBL" id="MT141735">
    <property type="protein sequence ID" value="QJA69783.1"/>
    <property type="molecule type" value="Genomic_DNA"/>
</dbReference>
<reference evidence="1" key="1">
    <citation type="submission" date="2020-03" db="EMBL/GenBank/DDBJ databases">
        <title>The deep terrestrial virosphere.</title>
        <authorList>
            <person name="Holmfeldt K."/>
            <person name="Nilsson E."/>
            <person name="Simone D."/>
            <person name="Lopez-Fernandez M."/>
            <person name="Wu X."/>
            <person name="de Brujin I."/>
            <person name="Lundin D."/>
            <person name="Andersson A."/>
            <person name="Bertilsson S."/>
            <person name="Dopson M."/>
        </authorList>
    </citation>
    <scope>NUCLEOTIDE SEQUENCE</scope>
    <source>
        <strain evidence="1">MM415A04315</strain>
    </source>
</reference>
<organism evidence="1">
    <name type="scientific">viral metagenome</name>
    <dbReference type="NCBI Taxonomy" id="1070528"/>
    <lineage>
        <taxon>unclassified sequences</taxon>
        <taxon>metagenomes</taxon>
        <taxon>organismal metagenomes</taxon>
    </lineage>
</organism>
<accession>A0A6M3JIM0</accession>
<evidence type="ECO:0000313" key="1">
    <source>
        <dbReference type="EMBL" id="QJA69783.1"/>
    </source>
</evidence>